<evidence type="ECO:0000313" key="4">
    <source>
        <dbReference type="EMBL" id="CAA9395021.1"/>
    </source>
</evidence>
<feature type="domain" description="N-acetyltransferase" evidence="3">
    <location>
        <begin position="7"/>
        <end position="174"/>
    </location>
</feature>
<dbReference type="PANTHER" id="PTHR43877:SF2">
    <property type="entry name" value="AMINOALKYLPHOSPHONATE N-ACETYLTRANSFERASE-RELATED"/>
    <property type="match status" value="1"/>
</dbReference>
<sequence>MPELPQVSIVPREPTDVPVLADVLAEQQPSSRYPFRWPLPFPVEQFLVREHEEAAWVARVDGRPIGHVSLSRVAGAMAAPFAAATGRPVEELALVTVLFVATGAQGSGVGGRLLDTAVDWARGRGRLPVLDVVQAHERALSVYRRRGWEVVGEMRPDWLPAEEQPLLLMRLGGEAVADGSGLPA</sequence>
<dbReference type="InterPro" id="IPR050832">
    <property type="entry name" value="Bact_Acetyltransf"/>
</dbReference>
<dbReference type="GO" id="GO:0016747">
    <property type="term" value="F:acyltransferase activity, transferring groups other than amino-acyl groups"/>
    <property type="evidence" value="ECO:0007669"/>
    <property type="project" value="InterPro"/>
</dbReference>
<keyword evidence="2" id="KW-0012">Acyltransferase</keyword>
<dbReference type="AlphaFoldDB" id="A0A6J4NR38"/>
<dbReference type="CDD" id="cd04301">
    <property type="entry name" value="NAT_SF"/>
    <property type="match status" value="1"/>
</dbReference>
<dbReference type="RefSeq" id="WP_295658497.1">
    <property type="nucleotide sequence ID" value="NZ_CADCUP010000125.1"/>
</dbReference>
<dbReference type="InterPro" id="IPR000182">
    <property type="entry name" value="GNAT_dom"/>
</dbReference>
<reference evidence="4" key="1">
    <citation type="submission" date="2020-02" db="EMBL/GenBank/DDBJ databases">
        <authorList>
            <person name="Meier V. D."/>
        </authorList>
    </citation>
    <scope>NUCLEOTIDE SEQUENCE</scope>
    <source>
        <strain evidence="4">AVDCRST_MAG06</strain>
    </source>
</reference>
<name>A0A6J4NR38_9ACTN</name>
<dbReference type="EMBL" id="CADCUP010000125">
    <property type="protein sequence ID" value="CAA9395021.1"/>
    <property type="molecule type" value="Genomic_DNA"/>
</dbReference>
<evidence type="ECO:0000256" key="2">
    <source>
        <dbReference type="ARBA" id="ARBA00023315"/>
    </source>
</evidence>
<accession>A0A6J4NR38</accession>
<dbReference type="PANTHER" id="PTHR43877">
    <property type="entry name" value="AMINOALKYLPHOSPHONATE N-ACETYLTRANSFERASE-RELATED-RELATED"/>
    <property type="match status" value="1"/>
</dbReference>
<dbReference type="SUPFAM" id="SSF55729">
    <property type="entry name" value="Acyl-CoA N-acyltransferases (Nat)"/>
    <property type="match status" value="1"/>
</dbReference>
<gene>
    <name evidence="4" type="ORF">AVDCRST_MAG06-1845</name>
</gene>
<keyword evidence="1" id="KW-0808">Transferase</keyword>
<dbReference type="Pfam" id="PF00583">
    <property type="entry name" value="Acetyltransf_1"/>
    <property type="match status" value="1"/>
</dbReference>
<proteinExistence type="predicted"/>
<dbReference type="Gene3D" id="3.40.630.30">
    <property type="match status" value="1"/>
</dbReference>
<protein>
    <recommendedName>
        <fullName evidence="3">N-acetyltransferase domain-containing protein</fullName>
    </recommendedName>
</protein>
<organism evidence="4">
    <name type="scientific">uncultured Nocardioides sp</name>
    <dbReference type="NCBI Taxonomy" id="198441"/>
    <lineage>
        <taxon>Bacteria</taxon>
        <taxon>Bacillati</taxon>
        <taxon>Actinomycetota</taxon>
        <taxon>Actinomycetes</taxon>
        <taxon>Propionibacteriales</taxon>
        <taxon>Nocardioidaceae</taxon>
        <taxon>Nocardioides</taxon>
        <taxon>environmental samples</taxon>
    </lineage>
</organism>
<evidence type="ECO:0000259" key="3">
    <source>
        <dbReference type="PROSITE" id="PS51186"/>
    </source>
</evidence>
<evidence type="ECO:0000256" key="1">
    <source>
        <dbReference type="ARBA" id="ARBA00022679"/>
    </source>
</evidence>
<dbReference type="PROSITE" id="PS51186">
    <property type="entry name" value="GNAT"/>
    <property type="match status" value="1"/>
</dbReference>
<dbReference type="InterPro" id="IPR016181">
    <property type="entry name" value="Acyl_CoA_acyltransferase"/>
</dbReference>